<keyword evidence="3" id="KW-1185">Reference proteome</keyword>
<evidence type="ECO:0000256" key="1">
    <source>
        <dbReference type="SAM" id="Phobius"/>
    </source>
</evidence>
<proteinExistence type="predicted"/>
<sequence length="314" mass="35592">MYGECDLLFQEERLNQLYVGHSKPSVTMKMPIFFLMIVVVGTTVDMMHAQEISYFKLGSEKCSTKCKRGYLKIFDSCSFNFDVSFKETLPDLSSLHFELMEASSNIYTHLLTLDMKSDCEGYKENADVYCTEINMNVFSITIKANELSRYSEAKIRAYIKAPNKPNVVSGVQEFPKFYDTTDASGQLKINGIHMATGSNCNTTIAGKYLTIEFQCISQAKPCMIQLIINENVELQEEENHIAYEHIFESSQEVNVTIQFSACILEHFYNNMSCTIKTDENVIDDNNNNKIIAIVASTISIIVIISVGVILFICW</sequence>
<name>A0AAV2I497_LYMST</name>
<keyword evidence="1" id="KW-0472">Membrane</keyword>
<protein>
    <submittedName>
        <fullName evidence="2">Uncharacterized protein</fullName>
    </submittedName>
</protein>
<comment type="caution">
    <text evidence="2">The sequence shown here is derived from an EMBL/GenBank/DDBJ whole genome shotgun (WGS) entry which is preliminary data.</text>
</comment>
<accession>A0AAV2I497</accession>
<reference evidence="2 3" key="1">
    <citation type="submission" date="2024-04" db="EMBL/GenBank/DDBJ databases">
        <authorList>
            <consortium name="Genoscope - CEA"/>
            <person name="William W."/>
        </authorList>
    </citation>
    <scope>NUCLEOTIDE SEQUENCE [LARGE SCALE GENOMIC DNA]</scope>
</reference>
<dbReference type="AlphaFoldDB" id="A0AAV2I497"/>
<organism evidence="2 3">
    <name type="scientific">Lymnaea stagnalis</name>
    <name type="common">Great pond snail</name>
    <name type="synonym">Helix stagnalis</name>
    <dbReference type="NCBI Taxonomy" id="6523"/>
    <lineage>
        <taxon>Eukaryota</taxon>
        <taxon>Metazoa</taxon>
        <taxon>Spiralia</taxon>
        <taxon>Lophotrochozoa</taxon>
        <taxon>Mollusca</taxon>
        <taxon>Gastropoda</taxon>
        <taxon>Heterobranchia</taxon>
        <taxon>Euthyneura</taxon>
        <taxon>Panpulmonata</taxon>
        <taxon>Hygrophila</taxon>
        <taxon>Lymnaeoidea</taxon>
        <taxon>Lymnaeidae</taxon>
        <taxon>Lymnaea</taxon>
    </lineage>
</organism>
<evidence type="ECO:0000313" key="2">
    <source>
        <dbReference type="EMBL" id="CAL1541512.1"/>
    </source>
</evidence>
<evidence type="ECO:0000313" key="3">
    <source>
        <dbReference type="Proteomes" id="UP001497497"/>
    </source>
</evidence>
<feature type="transmembrane region" description="Helical" evidence="1">
    <location>
        <begin position="290"/>
        <end position="312"/>
    </location>
</feature>
<dbReference type="Proteomes" id="UP001497497">
    <property type="component" value="Unassembled WGS sequence"/>
</dbReference>
<dbReference type="EMBL" id="CAXITT010000436">
    <property type="protein sequence ID" value="CAL1541512.1"/>
    <property type="molecule type" value="Genomic_DNA"/>
</dbReference>
<keyword evidence="1" id="KW-0812">Transmembrane</keyword>
<gene>
    <name evidence="2" type="ORF">GSLYS_00015118001</name>
</gene>
<keyword evidence="1" id="KW-1133">Transmembrane helix</keyword>